<protein>
    <recommendedName>
        <fullName evidence="1">Phage tail collar domain-containing protein</fullName>
    </recommendedName>
</protein>
<evidence type="ECO:0000313" key="3">
    <source>
        <dbReference type="Proteomes" id="UP000032300"/>
    </source>
</evidence>
<dbReference type="InterPro" id="IPR011083">
    <property type="entry name" value="Phage_tail_collar_dom"/>
</dbReference>
<proteinExistence type="predicted"/>
<sequence length="182" mass="18527">MVDSMVGEIRLFGGGYAPEGWLLCAGQSLAVNQYQALFSLIGTTYGGDGVTTFKLPDLRGRLPIGQGQGAGLTPRALGQAGGASMVQIVDATMPVHMHSFSVSGTEGSTNVVSPGAALATPAAPASGAIYAYATPGTGVTQAFPANIVSPVHGNSQAHANVMPYLALTYIIAAEGMYPMRPN</sequence>
<dbReference type="KEGG" id="sphi:TS85_15115"/>
<gene>
    <name evidence="2" type="ORF">TS85_15115</name>
</gene>
<feature type="domain" description="Phage tail collar" evidence="1">
    <location>
        <begin position="7"/>
        <end position="63"/>
    </location>
</feature>
<evidence type="ECO:0000313" key="2">
    <source>
        <dbReference type="EMBL" id="AJP72823.1"/>
    </source>
</evidence>
<name>A0A7U4LG12_9SPHN</name>
<dbReference type="RefSeq" id="WP_044333300.1">
    <property type="nucleotide sequence ID" value="NZ_CP010836.1"/>
</dbReference>
<dbReference type="Proteomes" id="UP000032300">
    <property type="component" value="Chromosome"/>
</dbReference>
<dbReference type="SUPFAM" id="SSF88874">
    <property type="entry name" value="Receptor-binding domain of short tail fibre protein gp12"/>
    <property type="match status" value="1"/>
</dbReference>
<dbReference type="InterPro" id="IPR037053">
    <property type="entry name" value="Phage_tail_collar_dom_sf"/>
</dbReference>
<dbReference type="OrthoDB" id="9810174at2"/>
<organism evidence="2 3">
    <name type="scientific">Sphingomonas hengshuiensis</name>
    <dbReference type="NCBI Taxonomy" id="1609977"/>
    <lineage>
        <taxon>Bacteria</taxon>
        <taxon>Pseudomonadati</taxon>
        <taxon>Pseudomonadota</taxon>
        <taxon>Alphaproteobacteria</taxon>
        <taxon>Sphingomonadales</taxon>
        <taxon>Sphingomonadaceae</taxon>
        <taxon>Sphingomonas</taxon>
    </lineage>
</organism>
<reference evidence="2 3" key="2">
    <citation type="submission" date="2015-02" db="EMBL/GenBank/DDBJ databases">
        <title>The complete genome of Sphingomonas hengshuiensis sp. WHSC-8 isolated from soil of Hengshui Lake.</title>
        <authorList>
            <person name="Wei S."/>
            <person name="Guo J."/>
            <person name="Su C."/>
            <person name="Wu R."/>
            <person name="Zhang Z."/>
            <person name="Liang K."/>
            <person name="Li H."/>
            <person name="Wang T."/>
            <person name="Liu H."/>
            <person name="Zhang C."/>
            <person name="Li Z."/>
            <person name="Wang Q."/>
            <person name="Meng J."/>
        </authorList>
    </citation>
    <scope>NUCLEOTIDE SEQUENCE [LARGE SCALE GENOMIC DNA]</scope>
    <source>
        <strain evidence="2 3">WHSC-8</strain>
    </source>
</reference>
<keyword evidence="3" id="KW-1185">Reference proteome</keyword>
<dbReference type="EMBL" id="CP010836">
    <property type="protein sequence ID" value="AJP72823.1"/>
    <property type="molecule type" value="Genomic_DNA"/>
</dbReference>
<dbReference type="Gene3D" id="3.90.1340.10">
    <property type="entry name" value="Phage tail collar domain"/>
    <property type="match status" value="1"/>
</dbReference>
<reference evidence="2 3" key="1">
    <citation type="journal article" date="2015" name="Int. J. Syst. Evol. Microbiol.">
        <title>Sphingomonas hengshuiensis sp. nov., isolated from lake wetland.</title>
        <authorList>
            <person name="Wei S."/>
            <person name="Wang T."/>
            <person name="Liu H."/>
            <person name="Zhang C."/>
            <person name="Guo J."/>
            <person name="Wang Q."/>
            <person name="Liang K."/>
            <person name="Zhang Z."/>
        </authorList>
    </citation>
    <scope>NUCLEOTIDE SEQUENCE [LARGE SCALE GENOMIC DNA]</scope>
    <source>
        <strain evidence="2 3">WHSC-8</strain>
    </source>
</reference>
<evidence type="ECO:0000259" key="1">
    <source>
        <dbReference type="Pfam" id="PF07484"/>
    </source>
</evidence>
<dbReference type="AlphaFoldDB" id="A0A7U4LG12"/>
<accession>A0A7U4LG12</accession>
<dbReference type="Pfam" id="PF07484">
    <property type="entry name" value="Collar"/>
    <property type="match status" value="1"/>
</dbReference>